<feature type="chain" id="PRO_5003686694" description="Lipoprotein" evidence="1">
    <location>
        <begin position="23"/>
        <end position="219"/>
    </location>
</feature>
<feature type="signal peptide" evidence="1">
    <location>
        <begin position="1"/>
        <end position="22"/>
    </location>
</feature>
<dbReference type="RefSeq" id="WP_014805171.1">
    <property type="nucleotide sequence ID" value="NC_018020.1"/>
</dbReference>
<dbReference type="AlphaFoldDB" id="I4BBN8"/>
<sequence length="219" mass="24758">MRVRVVRIFPVFVGLAAFSACAENRLHTYIVAEAASNSGTRGQGIELHASPLKLTLTAPDADDLDNLAEDLRLTSASKYHRLPPLTLLRFDFENKTALPWKFNLSRAQFREVGGERVFKVVPAKDYRNRFTSVAYEHFSYEAMYACYITVRGNEKPRGDFWFDKRPPGEAVELRQNEAGFQVLPFEFMGAGVGRLVLEFPVDENTLKQIPVALVTERGK</sequence>
<evidence type="ECO:0000256" key="1">
    <source>
        <dbReference type="SAM" id="SignalP"/>
    </source>
</evidence>
<dbReference type="Proteomes" id="UP000006048">
    <property type="component" value="Chromosome"/>
</dbReference>
<dbReference type="PROSITE" id="PS51257">
    <property type="entry name" value="PROKAR_LIPOPROTEIN"/>
    <property type="match status" value="1"/>
</dbReference>
<organism evidence="2 3">
    <name type="scientific">Turneriella parva (strain ATCC BAA-1111 / DSM 21527 / NCTC 11395 / H)</name>
    <name type="common">Leptospira parva</name>
    <dbReference type="NCBI Taxonomy" id="869212"/>
    <lineage>
        <taxon>Bacteria</taxon>
        <taxon>Pseudomonadati</taxon>
        <taxon>Spirochaetota</taxon>
        <taxon>Spirochaetia</taxon>
        <taxon>Leptospirales</taxon>
        <taxon>Leptospiraceae</taxon>
        <taxon>Turneriella</taxon>
    </lineage>
</organism>
<protein>
    <recommendedName>
        <fullName evidence="4">Lipoprotein</fullName>
    </recommendedName>
</protein>
<dbReference type="STRING" id="869212.Turpa_4061"/>
<dbReference type="HOGENOM" id="CLU_1261009_0_0_12"/>
<evidence type="ECO:0008006" key="4">
    <source>
        <dbReference type="Google" id="ProtNLM"/>
    </source>
</evidence>
<keyword evidence="1" id="KW-0732">Signal</keyword>
<proteinExistence type="predicted"/>
<evidence type="ECO:0000313" key="3">
    <source>
        <dbReference type="Proteomes" id="UP000006048"/>
    </source>
</evidence>
<evidence type="ECO:0000313" key="2">
    <source>
        <dbReference type="EMBL" id="AFM14695.1"/>
    </source>
</evidence>
<dbReference type="EMBL" id="CP002959">
    <property type="protein sequence ID" value="AFM14695.1"/>
    <property type="molecule type" value="Genomic_DNA"/>
</dbReference>
<dbReference type="KEGG" id="tpx:Turpa_4061"/>
<keyword evidence="3" id="KW-1185">Reference proteome</keyword>
<accession>I4BBN8</accession>
<reference evidence="2 3" key="1">
    <citation type="submission" date="2012-06" db="EMBL/GenBank/DDBJ databases">
        <title>The complete chromosome of genome of Turneriella parva DSM 21527.</title>
        <authorList>
            <consortium name="US DOE Joint Genome Institute (JGI-PGF)"/>
            <person name="Lucas S."/>
            <person name="Han J."/>
            <person name="Lapidus A."/>
            <person name="Bruce D."/>
            <person name="Goodwin L."/>
            <person name="Pitluck S."/>
            <person name="Peters L."/>
            <person name="Kyrpides N."/>
            <person name="Mavromatis K."/>
            <person name="Ivanova N."/>
            <person name="Mikhailova N."/>
            <person name="Chertkov O."/>
            <person name="Detter J.C."/>
            <person name="Tapia R."/>
            <person name="Han C."/>
            <person name="Land M."/>
            <person name="Hauser L."/>
            <person name="Markowitz V."/>
            <person name="Cheng J.-F."/>
            <person name="Hugenholtz P."/>
            <person name="Woyke T."/>
            <person name="Wu D."/>
            <person name="Gronow S."/>
            <person name="Wellnitz S."/>
            <person name="Brambilla E."/>
            <person name="Klenk H.-P."/>
            <person name="Eisen J.A."/>
        </authorList>
    </citation>
    <scope>NUCLEOTIDE SEQUENCE [LARGE SCALE GENOMIC DNA]</scope>
    <source>
        <strain evidence="3">ATCC BAA-1111 / DSM 21527 / NCTC 11395 / H</strain>
    </source>
</reference>
<gene>
    <name evidence="2" type="ordered locus">Turpa_4061</name>
</gene>
<name>I4BBN8_TURPD</name>